<evidence type="ECO:0008006" key="3">
    <source>
        <dbReference type="Google" id="ProtNLM"/>
    </source>
</evidence>
<dbReference type="EMBL" id="FQUU01000013">
    <property type="protein sequence ID" value="SHF59663.1"/>
    <property type="molecule type" value="Genomic_DNA"/>
</dbReference>
<dbReference type="Gene3D" id="2.30.110.10">
    <property type="entry name" value="Electron Transport, Fmn-binding Protein, Chain A"/>
    <property type="match status" value="1"/>
</dbReference>
<evidence type="ECO:0000313" key="1">
    <source>
        <dbReference type="EMBL" id="SHF59663.1"/>
    </source>
</evidence>
<reference evidence="1 2" key="1">
    <citation type="submission" date="2016-11" db="EMBL/GenBank/DDBJ databases">
        <authorList>
            <person name="Jaros S."/>
            <person name="Januszkiewicz K."/>
            <person name="Wedrychowicz H."/>
        </authorList>
    </citation>
    <scope>NUCLEOTIDE SEQUENCE [LARGE SCALE GENOMIC DNA]</scope>
    <source>
        <strain evidence="1 2">DSM 18119</strain>
    </source>
</reference>
<dbReference type="SUPFAM" id="SSF50475">
    <property type="entry name" value="FMN-binding split barrel"/>
    <property type="match status" value="1"/>
</dbReference>
<sequence length="173" mass="20092">MSLSINIKKLFMATNQQLNFLQEKIQEIGSAIFFNLSDSVLKLPTSLVSTLKVDDYGFVWFFVQKPKQCLSQFEPEFPVRLDFFKKGNNNFLQVMGKGWVVTDPEEVNLIEVPEEVKHLAMNDMVLVKVKIMKAEYYEPKTAGRLSWWQNAVHTVSAWFNNSHYRPDTYFPAS</sequence>
<dbReference type="STRING" id="1121884.SAMN02745131_03077"/>
<dbReference type="Proteomes" id="UP000184048">
    <property type="component" value="Unassembled WGS sequence"/>
</dbReference>
<evidence type="ECO:0000313" key="2">
    <source>
        <dbReference type="Proteomes" id="UP000184048"/>
    </source>
</evidence>
<accession>A0A1M5CY20</accession>
<organism evidence="1 2">
    <name type="scientific">Flavisolibacter ginsengisoli DSM 18119</name>
    <dbReference type="NCBI Taxonomy" id="1121884"/>
    <lineage>
        <taxon>Bacteria</taxon>
        <taxon>Pseudomonadati</taxon>
        <taxon>Bacteroidota</taxon>
        <taxon>Chitinophagia</taxon>
        <taxon>Chitinophagales</taxon>
        <taxon>Chitinophagaceae</taxon>
        <taxon>Flavisolibacter</taxon>
    </lineage>
</organism>
<keyword evidence="2" id="KW-1185">Reference proteome</keyword>
<gene>
    <name evidence="1" type="ORF">SAMN02745131_03077</name>
</gene>
<proteinExistence type="predicted"/>
<dbReference type="InterPro" id="IPR012349">
    <property type="entry name" value="Split_barrel_FMN-bd"/>
</dbReference>
<name>A0A1M5CY20_9BACT</name>
<protein>
    <recommendedName>
        <fullName evidence="3">General stress protein 26</fullName>
    </recommendedName>
</protein>
<dbReference type="AlphaFoldDB" id="A0A1M5CY20"/>